<dbReference type="RefSeq" id="WP_144909574.1">
    <property type="nucleotide sequence ID" value="NZ_VLLI01000001.1"/>
</dbReference>
<evidence type="ECO:0000313" key="3">
    <source>
        <dbReference type="Proteomes" id="UP000317010"/>
    </source>
</evidence>
<protein>
    <submittedName>
        <fullName evidence="2">Beta-lactamase superfamily II metal-dependent hydrolase</fullName>
    </submittedName>
</protein>
<accession>A0A562UGH9</accession>
<organism evidence="2 3">
    <name type="scientific">Mucilaginibacter frigoritolerans</name>
    <dbReference type="NCBI Taxonomy" id="652788"/>
    <lineage>
        <taxon>Bacteria</taxon>
        <taxon>Pseudomonadati</taxon>
        <taxon>Bacteroidota</taxon>
        <taxon>Sphingobacteriia</taxon>
        <taxon>Sphingobacteriales</taxon>
        <taxon>Sphingobacteriaceae</taxon>
        <taxon>Mucilaginibacter</taxon>
    </lineage>
</organism>
<dbReference type="SUPFAM" id="SSF56281">
    <property type="entry name" value="Metallo-hydrolase/oxidoreductase"/>
    <property type="match status" value="1"/>
</dbReference>
<dbReference type="AlphaFoldDB" id="A0A562UGH9"/>
<sequence>MNFTFLPANNGDAIHINFTNHEGQIKNVLIDGGMPQTYLSYDKKGKIVDGTLKQLIRDLRTAKQKFDLVILTHVDQDHIGGLVRWIEKDPLAYEMIGEVWFNSGNTIKSYLKSTAAPPPEIILTSDLGRETSIGEGVTFEKYITDHDLWDKKVLLHEMEHTFQGLNFQFLSPGEQQLEGLLDKWQEEKPDSVQTTKRLDHFEPLAKLYQQDLAISDLQYKEDAAVHNGSSLAFILTFHGKKYLFLGDAFPSVLIKGLQYFGYSAKNPIKPEFVKISHHGSLANNSRLMLQMISARHFVISTDATRHNHPHKQFLARLIYCHPNCHIYFNYPDLIGRIFTAKDKEDFPTFKSLPIDQLPKV</sequence>
<comment type="caution">
    <text evidence="2">The sequence shown here is derived from an EMBL/GenBank/DDBJ whole genome shotgun (WGS) entry which is preliminary data.</text>
</comment>
<dbReference type="InterPro" id="IPR001279">
    <property type="entry name" value="Metallo-B-lactamas"/>
</dbReference>
<dbReference type="Proteomes" id="UP000317010">
    <property type="component" value="Unassembled WGS sequence"/>
</dbReference>
<dbReference type="InterPro" id="IPR036866">
    <property type="entry name" value="RibonucZ/Hydroxyglut_hydro"/>
</dbReference>
<dbReference type="Pfam" id="PF00753">
    <property type="entry name" value="Lactamase_B"/>
    <property type="match status" value="1"/>
</dbReference>
<dbReference type="PANTHER" id="PTHR30619:SF1">
    <property type="entry name" value="RECOMBINATION PROTEIN 2"/>
    <property type="match status" value="1"/>
</dbReference>
<keyword evidence="3" id="KW-1185">Reference proteome</keyword>
<proteinExistence type="predicted"/>
<dbReference type="GO" id="GO:0016787">
    <property type="term" value="F:hydrolase activity"/>
    <property type="evidence" value="ECO:0007669"/>
    <property type="project" value="UniProtKB-KW"/>
</dbReference>
<reference evidence="2 3" key="1">
    <citation type="submission" date="2019-07" db="EMBL/GenBank/DDBJ databases">
        <title>Genomic Encyclopedia of Archaeal and Bacterial Type Strains, Phase II (KMG-II): from individual species to whole genera.</title>
        <authorList>
            <person name="Goeker M."/>
        </authorList>
    </citation>
    <scope>NUCLEOTIDE SEQUENCE [LARGE SCALE GENOMIC DNA]</scope>
    <source>
        <strain evidence="2 3">ATCC BAA-1854</strain>
    </source>
</reference>
<evidence type="ECO:0000313" key="2">
    <source>
        <dbReference type="EMBL" id="TWJ04946.1"/>
    </source>
</evidence>
<feature type="domain" description="Metallo-beta-lactamase" evidence="1">
    <location>
        <begin position="26"/>
        <end position="251"/>
    </location>
</feature>
<name>A0A562UGH9_9SPHI</name>
<dbReference type="EMBL" id="VLLI01000001">
    <property type="protein sequence ID" value="TWJ04946.1"/>
    <property type="molecule type" value="Genomic_DNA"/>
</dbReference>
<dbReference type="InterPro" id="IPR052159">
    <property type="entry name" value="Competence_DNA_uptake"/>
</dbReference>
<dbReference type="PANTHER" id="PTHR30619">
    <property type="entry name" value="DNA INTERNALIZATION/COMPETENCE PROTEIN COMEC/REC2"/>
    <property type="match status" value="1"/>
</dbReference>
<dbReference type="OrthoDB" id="418728at2"/>
<keyword evidence="2" id="KW-0378">Hydrolase</keyword>
<dbReference type="Gene3D" id="3.60.15.10">
    <property type="entry name" value="Ribonuclease Z/Hydroxyacylglutathione hydrolase-like"/>
    <property type="match status" value="1"/>
</dbReference>
<evidence type="ECO:0000259" key="1">
    <source>
        <dbReference type="Pfam" id="PF00753"/>
    </source>
</evidence>
<gene>
    <name evidence="2" type="ORF">JN11_00670</name>
</gene>